<proteinExistence type="predicted"/>
<dbReference type="GO" id="GO:0051213">
    <property type="term" value="F:dioxygenase activity"/>
    <property type="evidence" value="ECO:0007669"/>
    <property type="project" value="UniProtKB-KW"/>
</dbReference>
<reference evidence="1 2" key="1">
    <citation type="journal article" date="2024" name="IMA Fungus">
        <title>Apiospora arundinis, a panoply of carbohydrate-active enzymes and secondary metabolites.</title>
        <authorList>
            <person name="Sorensen T."/>
            <person name="Petersen C."/>
            <person name="Muurmann A.T."/>
            <person name="Christiansen J.V."/>
            <person name="Brundto M.L."/>
            <person name="Overgaard C.K."/>
            <person name="Boysen A.T."/>
            <person name="Wollenberg R.D."/>
            <person name="Larsen T.O."/>
            <person name="Sorensen J.L."/>
            <person name="Nielsen K.L."/>
            <person name="Sondergaard T.E."/>
        </authorList>
    </citation>
    <scope>NUCLEOTIDE SEQUENCE [LARGE SCALE GENOMIC DNA]</scope>
    <source>
        <strain evidence="1 2">AAU 773</strain>
    </source>
</reference>
<accession>A0ABR2IIW5</accession>
<dbReference type="EMBL" id="JAPCWZ010000005">
    <property type="protein sequence ID" value="KAK8863003.1"/>
    <property type="molecule type" value="Genomic_DNA"/>
</dbReference>
<protein>
    <submittedName>
        <fullName evidence="1">Alpha-ketoglutarate-dependent sulfonate dioxygenase</fullName>
    </submittedName>
</protein>
<keyword evidence="1" id="KW-0560">Oxidoreductase</keyword>
<evidence type="ECO:0000313" key="2">
    <source>
        <dbReference type="Proteomes" id="UP001390339"/>
    </source>
</evidence>
<organism evidence="1 2">
    <name type="scientific">Apiospora arundinis</name>
    <dbReference type="NCBI Taxonomy" id="335852"/>
    <lineage>
        <taxon>Eukaryota</taxon>
        <taxon>Fungi</taxon>
        <taxon>Dikarya</taxon>
        <taxon>Ascomycota</taxon>
        <taxon>Pezizomycotina</taxon>
        <taxon>Sordariomycetes</taxon>
        <taxon>Xylariomycetidae</taxon>
        <taxon>Amphisphaeriales</taxon>
        <taxon>Apiosporaceae</taxon>
        <taxon>Apiospora</taxon>
    </lineage>
</organism>
<name>A0ABR2IIW5_9PEZI</name>
<keyword evidence="1" id="KW-0223">Dioxygenase</keyword>
<gene>
    <name evidence="1" type="ORF">PGQ11_009238</name>
</gene>
<comment type="caution">
    <text evidence="1">The sequence shown here is derived from an EMBL/GenBank/DDBJ whole genome shotgun (WGS) entry which is preliminary data.</text>
</comment>
<dbReference type="Proteomes" id="UP001390339">
    <property type="component" value="Unassembled WGS sequence"/>
</dbReference>
<sequence length="302" mass="33264">MSFPGSNPTNPLEGLPRLDPLPDDIDIFTLYRQVFCTGSKIVTADTTSSVNWWYHGFVTIQGHGAPPLLMLEAHNLVSCRLRDKDNADELKIDWVMLVQFDDLYSGGPSTSIHNPLTGHTAETPSPFFHPPGTFIVNRKSNSELALLIERPGIPSYQGEIIAGLLRNDHRRVCLIQTQPQEPNNKNGTDAYTQLTLMLTVDLSEARGGNQSAGPARSLPGRGVFWGFQHGPLNTLFGFDEGIHGDFHTQGKLVKGDHDEAVVPGLWARYKKDFPEFFDGAGALSPDWDGLFSGRLRGDELTA</sequence>
<evidence type="ECO:0000313" key="1">
    <source>
        <dbReference type="EMBL" id="KAK8863003.1"/>
    </source>
</evidence>
<keyword evidence="2" id="KW-1185">Reference proteome</keyword>